<dbReference type="EMBL" id="CP043424">
    <property type="protein sequence ID" value="QIW12276.1"/>
    <property type="molecule type" value="Genomic_DNA"/>
</dbReference>
<evidence type="ECO:0000313" key="2">
    <source>
        <dbReference type="EMBL" id="QIW12276.1"/>
    </source>
</evidence>
<dbReference type="AlphaFoldDB" id="A0A2Z4XZG0"/>
<dbReference type="OrthoDB" id="7867995at2"/>
<dbReference type="Proteomes" id="UP000681131">
    <property type="component" value="Chromosome"/>
</dbReference>
<keyword evidence="4" id="KW-1185">Reference proteome</keyword>
<evidence type="ECO:0000313" key="1">
    <source>
        <dbReference type="EMBL" id="AXA34038.1"/>
    </source>
</evidence>
<proteinExistence type="predicted"/>
<dbReference type="Proteomes" id="UP000251120">
    <property type="component" value="Chromosome"/>
</dbReference>
<accession>A0A2Z4XZG0</accession>
<evidence type="ECO:0000313" key="4">
    <source>
        <dbReference type="Proteomes" id="UP000681131"/>
    </source>
</evidence>
<name>A0A2Z4XZG0_9GAMM</name>
<dbReference type="EMBL" id="CP021781">
    <property type="protein sequence ID" value="AXA34038.1"/>
    <property type="molecule type" value="Genomic_DNA"/>
</dbReference>
<sequence length="169" mass="19654">MSNSVLILSDMFGVNDKSEYLKKTLYFFDKLGFSCDMLSTPEYCGINNYYKEKDIHTEFTERGIDIGVYKLSKNSSKYDIAIGFSIGGTILWKSIKQGFNVPKILCFSPSRLRFESGKIMTESHIALSDEEHFKYHFDKSLYDYLYIEKSSNHDFYKGISLEKFLKNLL</sequence>
<evidence type="ECO:0000313" key="3">
    <source>
        <dbReference type="Proteomes" id="UP000251120"/>
    </source>
</evidence>
<dbReference type="RefSeq" id="WP_112870214.1">
    <property type="nucleotide sequence ID" value="NZ_CP021781.1"/>
</dbReference>
<evidence type="ECO:0008006" key="5">
    <source>
        <dbReference type="Google" id="ProtNLM"/>
    </source>
</evidence>
<reference evidence="1 3" key="1">
    <citation type="submission" date="2017-06" db="EMBL/GenBank/DDBJ databases">
        <title>Complete genome of Francisella adeliensis.</title>
        <authorList>
            <person name="Vallesi A."/>
            <person name="Sjodin A."/>
        </authorList>
    </citation>
    <scope>NUCLEOTIDE SEQUENCE [LARGE SCALE GENOMIC DNA]</scope>
    <source>
        <strain evidence="1 3">FDC440</strain>
    </source>
</reference>
<dbReference type="KEGG" id="fad:CDH04_06270"/>
<gene>
    <name evidence="1" type="ORF">CDH04_06270</name>
    <name evidence="2" type="ORF">FZC43_06270</name>
</gene>
<organism evidence="1 3">
    <name type="scientific">Francisella adeliensis</name>
    <dbReference type="NCBI Taxonomy" id="2007306"/>
    <lineage>
        <taxon>Bacteria</taxon>
        <taxon>Pseudomonadati</taxon>
        <taxon>Pseudomonadota</taxon>
        <taxon>Gammaproteobacteria</taxon>
        <taxon>Thiotrichales</taxon>
        <taxon>Francisellaceae</taxon>
        <taxon>Francisella</taxon>
    </lineage>
</organism>
<protein>
    <recommendedName>
        <fullName evidence="5">Alpha/beta hydrolase</fullName>
    </recommendedName>
</protein>
<reference evidence="2 4" key="2">
    <citation type="submission" date="2019-08" db="EMBL/GenBank/DDBJ databases">
        <title>Complete genome sequences of Francisella adeliensis (FSC1325 and FSC1326).</title>
        <authorList>
            <person name="Ohrman C."/>
            <person name="Uneklint I."/>
            <person name="Vallesi A."/>
            <person name="Karlsson L."/>
            <person name="Sjodin A."/>
        </authorList>
    </citation>
    <scope>NUCLEOTIDE SEQUENCE [LARGE SCALE GENOMIC DNA]</scope>
    <source>
        <strain evidence="2 4">FSC1325</strain>
    </source>
</reference>